<feature type="compositionally biased region" description="Low complexity" evidence="4">
    <location>
        <begin position="255"/>
        <end position="271"/>
    </location>
</feature>
<evidence type="ECO:0000313" key="7">
    <source>
        <dbReference type="Proteomes" id="UP000799779"/>
    </source>
</evidence>
<dbReference type="InterPro" id="IPR013761">
    <property type="entry name" value="SAM/pointed_sf"/>
</dbReference>
<dbReference type="PROSITE" id="PS50118">
    <property type="entry name" value="HMG_BOX_2"/>
    <property type="match status" value="1"/>
</dbReference>
<keyword evidence="1 3" id="KW-0238">DNA-binding</keyword>
<evidence type="ECO:0000313" key="6">
    <source>
        <dbReference type="EMBL" id="KAF2005994.1"/>
    </source>
</evidence>
<dbReference type="SMART" id="SM00398">
    <property type="entry name" value="HMG"/>
    <property type="match status" value="1"/>
</dbReference>
<feature type="region of interest" description="Disordered" evidence="4">
    <location>
        <begin position="228"/>
        <end position="274"/>
    </location>
</feature>
<keyword evidence="2 3" id="KW-0539">Nucleus</keyword>
<dbReference type="EMBL" id="ML977561">
    <property type="protein sequence ID" value="KAF2005994.1"/>
    <property type="molecule type" value="Genomic_DNA"/>
</dbReference>
<organism evidence="6 7">
    <name type="scientific">Amniculicola lignicola CBS 123094</name>
    <dbReference type="NCBI Taxonomy" id="1392246"/>
    <lineage>
        <taxon>Eukaryota</taxon>
        <taxon>Fungi</taxon>
        <taxon>Dikarya</taxon>
        <taxon>Ascomycota</taxon>
        <taxon>Pezizomycotina</taxon>
        <taxon>Dothideomycetes</taxon>
        <taxon>Pleosporomycetidae</taxon>
        <taxon>Pleosporales</taxon>
        <taxon>Amniculicolaceae</taxon>
        <taxon>Amniculicola</taxon>
    </lineage>
</organism>
<protein>
    <recommendedName>
        <fullName evidence="5">HMG box domain-containing protein</fullName>
    </recommendedName>
</protein>
<evidence type="ECO:0000259" key="5">
    <source>
        <dbReference type="PROSITE" id="PS50118"/>
    </source>
</evidence>
<feature type="region of interest" description="Disordered" evidence="4">
    <location>
        <begin position="102"/>
        <end position="149"/>
    </location>
</feature>
<accession>A0A6A5WYD8</accession>
<dbReference type="PANTHER" id="PTHR46040:SF3">
    <property type="entry name" value="HIGH MOBILITY GROUP PROTEIN 2"/>
    <property type="match status" value="1"/>
</dbReference>
<dbReference type="GO" id="GO:0005634">
    <property type="term" value="C:nucleus"/>
    <property type="evidence" value="ECO:0007669"/>
    <property type="project" value="UniProtKB-UniRule"/>
</dbReference>
<dbReference type="Pfam" id="PF00505">
    <property type="entry name" value="HMG_box"/>
    <property type="match status" value="1"/>
</dbReference>
<evidence type="ECO:0000256" key="4">
    <source>
        <dbReference type="SAM" id="MobiDB-lite"/>
    </source>
</evidence>
<feature type="compositionally biased region" description="Polar residues" evidence="4">
    <location>
        <begin position="231"/>
        <end position="245"/>
    </location>
</feature>
<feature type="domain" description="HMG box" evidence="5">
    <location>
        <begin position="146"/>
        <end position="212"/>
    </location>
</feature>
<dbReference type="SMART" id="SM00454">
    <property type="entry name" value="SAM"/>
    <property type="match status" value="1"/>
</dbReference>
<dbReference type="InterPro" id="IPR009071">
    <property type="entry name" value="HMG_box_dom"/>
</dbReference>
<feature type="compositionally biased region" description="Pro residues" evidence="4">
    <location>
        <begin position="26"/>
        <end position="35"/>
    </location>
</feature>
<dbReference type="SUPFAM" id="SSF47769">
    <property type="entry name" value="SAM/Pointed domain"/>
    <property type="match status" value="1"/>
</dbReference>
<dbReference type="InterPro" id="IPR001660">
    <property type="entry name" value="SAM"/>
</dbReference>
<dbReference type="AlphaFoldDB" id="A0A6A5WYD8"/>
<dbReference type="Pfam" id="PF00536">
    <property type="entry name" value="SAM_1"/>
    <property type="match status" value="1"/>
</dbReference>
<dbReference type="CDD" id="cd12148">
    <property type="entry name" value="fungal_TF_MHR"/>
    <property type="match status" value="1"/>
</dbReference>
<feature type="compositionally biased region" description="Low complexity" evidence="4">
    <location>
        <begin position="107"/>
        <end position="121"/>
    </location>
</feature>
<evidence type="ECO:0000256" key="3">
    <source>
        <dbReference type="PROSITE-ProRule" id="PRU00267"/>
    </source>
</evidence>
<keyword evidence="7" id="KW-1185">Reference proteome</keyword>
<sequence>MHILPDSAHGAPNPNTMTSPGVRTPSSPPTAALPPLPEVLERAGLTEYYGVLTENGFHSWDTVLDITEEDLTALNFKLGHRRILQREIATFRGIPLSLSLDPETPSSDHASLSSSALESLARQQAPGALREKRRYRRHPRPDLNAPKKPKTAYVNFADNLRNDREISALSFVDIAKEVGRQWQVLPPDQKRVYESRAAQAMQEYEAQMDEYKKTDSWRKHQAYLDEFRFQRTAQSKTAKRPTQSRTDSHHRYDYSRASPNSSDSPTSVPSSANTEAELCHNALTLALSEVVSLKNEMMDPNVHPYDRFHLPPEDLTRQAIYAFIRGLGSLFYVWNYDEVDDVLERVYRAQKPVDSMTLAECFIVAAVGGHYDMDSFPEPTRRALYLSATALFDETLARQDYLRTMRFLLSLSFYSLLEKHLSARYLIAAGLQIARWKCSTSSCDGDGSRRLVRSIIFIDCWLSYTLGYSTEVTSEDISMMSCSHHPVPTRIEEAIYHTTSQVGLIAAEIAKTLAAPELTTRDNIDALAHKLERWRTNLPPILQLSSLTSGEPTELTIYQKRAILMVHILYLGAVILLYRQLLVATAEKHLAGDAKWELDLTADDARTYVHECALAAQQTVRILRLIAFDGTLTKRCWIMIYWSFTACIVLLYSSTTKLLDNQNGSSEEDLNYAKGCIDILEPCRKYEPIAGRYLDTVWPIYDHLKYIHQRTANRTKASIFALVHPTDVTPSPPIPLSKEEIGPISEKLSGLLMDPFGRKQRYNGNVGSRRVLNADGSCTVFWWR</sequence>
<dbReference type="Gene3D" id="1.10.150.50">
    <property type="entry name" value="Transcription Factor, Ets-1"/>
    <property type="match status" value="1"/>
</dbReference>
<dbReference type="Proteomes" id="UP000799779">
    <property type="component" value="Unassembled WGS sequence"/>
</dbReference>
<dbReference type="GO" id="GO:0003677">
    <property type="term" value="F:DNA binding"/>
    <property type="evidence" value="ECO:0007669"/>
    <property type="project" value="UniProtKB-UniRule"/>
</dbReference>
<dbReference type="Gene3D" id="1.10.30.10">
    <property type="entry name" value="High mobility group box domain"/>
    <property type="match status" value="1"/>
</dbReference>
<evidence type="ECO:0000256" key="2">
    <source>
        <dbReference type="ARBA" id="ARBA00023242"/>
    </source>
</evidence>
<dbReference type="SUPFAM" id="SSF47095">
    <property type="entry name" value="HMG-box"/>
    <property type="match status" value="1"/>
</dbReference>
<dbReference type="InterPro" id="IPR051965">
    <property type="entry name" value="ChromReg_NeuronalGeneExpr"/>
</dbReference>
<feature type="region of interest" description="Disordered" evidence="4">
    <location>
        <begin position="1"/>
        <end position="35"/>
    </location>
</feature>
<dbReference type="InterPro" id="IPR036910">
    <property type="entry name" value="HMG_box_dom_sf"/>
</dbReference>
<evidence type="ECO:0000256" key="1">
    <source>
        <dbReference type="ARBA" id="ARBA00023125"/>
    </source>
</evidence>
<gene>
    <name evidence="6" type="ORF">P154DRAFT_518226</name>
</gene>
<reference evidence="6" key="1">
    <citation type="journal article" date="2020" name="Stud. Mycol.">
        <title>101 Dothideomycetes genomes: a test case for predicting lifestyles and emergence of pathogens.</title>
        <authorList>
            <person name="Haridas S."/>
            <person name="Albert R."/>
            <person name="Binder M."/>
            <person name="Bloem J."/>
            <person name="Labutti K."/>
            <person name="Salamov A."/>
            <person name="Andreopoulos B."/>
            <person name="Baker S."/>
            <person name="Barry K."/>
            <person name="Bills G."/>
            <person name="Bluhm B."/>
            <person name="Cannon C."/>
            <person name="Castanera R."/>
            <person name="Culley D."/>
            <person name="Daum C."/>
            <person name="Ezra D."/>
            <person name="Gonzalez J."/>
            <person name="Henrissat B."/>
            <person name="Kuo A."/>
            <person name="Liang C."/>
            <person name="Lipzen A."/>
            <person name="Lutzoni F."/>
            <person name="Magnuson J."/>
            <person name="Mondo S."/>
            <person name="Nolan M."/>
            <person name="Ohm R."/>
            <person name="Pangilinan J."/>
            <person name="Park H.-J."/>
            <person name="Ramirez L."/>
            <person name="Alfaro M."/>
            <person name="Sun H."/>
            <person name="Tritt A."/>
            <person name="Yoshinaga Y."/>
            <person name="Zwiers L.-H."/>
            <person name="Turgeon B."/>
            <person name="Goodwin S."/>
            <person name="Spatafora J."/>
            <person name="Crous P."/>
            <person name="Grigoriev I."/>
        </authorList>
    </citation>
    <scope>NUCLEOTIDE SEQUENCE</scope>
    <source>
        <strain evidence="6">CBS 123094</strain>
    </source>
</reference>
<feature type="DNA-binding region" description="HMG box" evidence="3">
    <location>
        <begin position="146"/>
        <end position="212"/>
    </location>
</feature>
<name>A0A6A5WYD8_9PLEO</name>
<dbReference type="GO" id="GO:0010468">
    <property type="term" value="P:regulation of gene expression"/>
    <property type="evidence" value="ECO:0007669"/>
    <property type="project" value="TreeGrafter"/>
</dbReference>
<dbReference type="OrthoDB" id="1919336at2759"/>
<dbReference type="PANTHER" id="PTHR46040">
    <property type="entry name" value="HIGH MOBILITY GROUP PROTEIN 2"/>
    <property type="match status" value="1"/>
</dbReference>
<proteinExistence type="predicted"/>